<dbReference type="EMBL" id="LR824015">
    <property type="protein sequence ID" value="CAD0200492.1"/>
    <property type="molecule type" value="Genomic_DNA"/>
</dbReference>
<gene>
    <name evidence="1" type="ORF">CINC_LOCUS2177</name>
</gene>
<dbReference type="Proteomes" id="UP001154114">
    <property type="component" value="Chromosome 12"/>
</dbReference>
<accession>A0A9N8L175</accession>
<protein>
    <submittedName>
        <fullName evidence="1">Uncharacterized protein</fullName>
    </submittedName>
</protein>
<evidence type="ECO:0000313" key="2">
    <source>
        <dbReference type="Proteomes" id="UP001154114"/>
    </source>
</evidence>
<proteinExistence type="predicted"/>
<reference evidence="1" key="1">
    <citation type="submission" date="2021-12" db="EMBL/GenBank/DDBJ databases">
        <authorList>
            <person name="King R."/>
        </authorList>
    </citation>
    <scope>NUCLEOTIDE SEQUENCE</scope>
</reference>
<dbReference type="AlphaFoldDB" id="A0A9N8L175"/>
<keyword evidence="2" id="KW-1185">Reference proteome</keyword>
<organism evidence="1 2">
    <name type="scientific">Chrysodeixis includens</name>
    <name type="common">Soybean looper</name>
    <name type="synonym">Pseudoplusia includens</name>
    <dbReference type="NCBI Taxonomy" id="689277"/>
    <lineage>
        <taxon>Eukaryota</taxon>
        <taxon>Metazoa</taxon>
        <taxon>Ecdysozoa</taxon>
        <taxon>Arthropoda</taxon>
        <taxon>Hexapoda</taxon>
        <taxon>Insecta</taxon>
        <taxon>Pterygota</taxon>
        <taxon>Neoptera</taxon>
        <taxon>Endopterygota</taxon>
        <taxon>Lepidoptera</taxon>
        <taxon>Glossata</taxon>
        <taxon>Ditrysia</taxon>
        <taxon>Noctuoidea</taxon>
        <taxon>Noctuidae</taxon>
        <taxon>Plusiinae</taxon>
        <taxon>Chrysodeixis</taxon>
    </lineage>
</organism>
<evidence type="ECO:0000313" key="1">
    <source>
        <dbReference type="EMBL" id="CAD0200492.1"/>
    </source>
</evidence>
<name>A0A9N8L175_CHRIL</name>
<sequence>MTRISDTLNISKQDNLYINYILKARNSTKITLSFSQYLILLHNLASHSHTKTSSQDLGCFILCPFLPCVSVNVPFLNNAKELDRVKQNVPERGVLHVHVNFISLLSF</sequence>